<accession>A0ACA9QTU0</accession>
<comment type="caution">
    <text evidence="1">The sequence shown here is derived from an EMBL/GenBank/DDBJ whole genome shotgun (WGS) entry which is preliminary data.</text>
</comment>
<name>A0ACA9QTU0_9GLOM</name>
<protein>
    <submittedName>
        <fullName evidence="1">16659_t:CDS:1</fullName>
    </submittedName>
</protein>
<proteinExistence type="predicted"/>
<feature type="non-terminal residue" evidence="1">
    <location>
        <position position="1"/>
    </location>
</feature>
<dbReference type="EMBL" id="CAJVPT010060340">
    <property type="protein sequence ID" value="CAG8763520.1"/>
    <property type="molecule type" value="Genomic_DNA"/>
</dbReference>
<keyword evidence="2" id="KW-1185">Reference proteome</keyword>
<organism evidence="1 2">
    <name type="scientific">Acaulospora colombiana</name>
    <dbReference type="NCBI Taxonomy" id="27376"/>
    <lineage>
        <taxon>Eukaryota</taxon>
        <taxon>Fungi</taxon>
        <taxon>Fungi incertae sedis</taxon>
        <taxon>Mucoromycota</taxon>
        <taxon>Glomeromycotina</taxon>
        <taxon>Glomeromycetes</taxon>
        <taxon>Diversisporales</taxon>
        <taxon>Acaulosporaceae</taxon>
        <taxon>Acaulospora</taxon>
    </lineage>
</organism>
<sequence length="116" mass="13465">GIVYRLTRSYTKALLDLDRAVQNMKDKAFNIDYETKALCNRGVVNRTLGKNQEAARDFNKALLRDPNNIFALCERSKVYEAMGRREKMKADIEFIIKIDPTNEYALERIKKFEGQA</sequence>
<evidence type="ECO:0000313" key="2">
    <source>
        <dbReference type="Proteomes" id="UP000789525"/>
    </source>
</evidence>
<reference evidence="1" key="1">
    <citation type="submission" date="2021-06" db="EMBL/GenBank/DDBJ databases">
        <authorList>
            <person name="Kallberg Y."/>
            <person name="Tangrot J."/>
            <person name="Rosling A."/>
        </authorList>
    </citation>
    <scope>NUCLEOTIDE SEQUENCE</scope>
    <source>
        <strain evidence="1">CL356</strain>
    </source>
</reference>
<evidence type="ECO:0000313" key="1">
    <source>
        <dbReference type="EMBL" id="CAG8763520.1"/>
    </source>
</evidence>
<feature type="non-terminal residue" evidence="1">
    <location>
        <position position="116"/>
    </location>
</feature>
<dbReference type="Proteomes" id="UP000789525">
    <property type="component" value="Unassembled WGS sequence"/>
</dbReference>
<gene>
    <name evidence="1" type="ORF">ACOLOM_LOCUS13319</name>
</gene>